<keyword evidence="4" id="KW-0238">DNA-binding</keyword>
<gene>
    <name evidence="11" type="ORF">CDL15_Pgr027778</name>
</gene>
<feature type="domain" description="HTH myb-type" evidence="10">
    <location>
        <begin position="192"/>
        <end position="242"/>
    </location>
</feature>
<evidence type="ECO:0000313" key="11">
    <source>
        <dbReference type="EMBL" id="OWM84991.1"/>
    </source>
</evidence>
<name>A0A218XKK2_PUNGR</name>
<evidence type="ECO:0000313" key="12">
    <source>
        <dbReference type="Proteomes" id="UP000197138"/>
    </source>
</evidence>
<protein>
    <recommendedName>
        <fullName evidence="13">Transcription factor MYB1-like</fullName>
    </recommendedName>
</protein>
<evidence type="ECO:0000256" key="4">
    <source>
        <dbReference type="ARBA" id="ARBA00023125"/>
    </source>
</evidence>
<dbReference type="InterPro" id="IPR015495">
    <property type="entry name" value="Myb_TF_plants"/>
</dbReference>
<dbReference type="SMART" id="SM00717">
    <property type="entry name" value="SANT"/>
    <property type="match status" value="2"/>
</dbReference>
<dbReference type="PANTHER" id="PTHR47999:SF24">
    <property type="entry name" value="TRANSCRIPTION FACTOR MYB90"/>
    <property type="match status" value="1"/>
</dbReference>
<evidence type="ECO:0000259" key="9">
    <source>
        <dbReference type="PROSITE" id="PS50090"/>
    </source>
</evidence>
<keyword evidence="7" id="KW-0539">Nucleus</keyword>
<feature type="region of interest" description="Disordered" evidence="8">
    <location>
        <begin position="269"/>
        <end position="307"/>
    </location>
</feature>
<evidence type="ECO:0000259" key="10">
    <source>
        <dbReference type="PROSITE" id="PS51294"/>
    </source>
</evidence>
<dbReference type="Pfam" id="PF00249">
    <property type="entry name" value="Myb_DNA-binding"/>
    <property type="match status" value="2"/>
</dbReference>
<dbReference type="PROSITE" id="PS51294">
    <property type="entry name" value="HTH_MYB"/>
    <property type="match status" value="2"/>
</dbReference>
<dbReference type="GO" id="GO:0005634">
    <property type="term" value="C:nucleus"/>
    <property type="evidence" value="ECO:0007669"/>
    <property type="project" value="UniProtKB-SubCell"/>
</dbReference>
<evidence type="ECO:0000256" key="1">
    <source>
        <dbReference type="ARBA" id="ARBA00004123"/>
    </source>
</evidence>
<evidence type="ECO:0000256" key="8">
    <source>
        <dbReference type="SAM" id="MobiDB-lite"/>
    </source>
</evidence>
<comment type="caution">
    <text evidence="11">The sequence shown here is derived from an EMBL/GenBank/DDBJ whole genome shotgun (WGS) entry which is preliminary data.</text>
</comment>
<reference evidence="12" key="1">
    <citation type="journal article" date="2017" name="Plant J.">
        <title>The pomegranate (Punica granatum L.) genome and the genomics of punicalagin biosynthesis.</title>
        <authorList>
            <person name="Qin G."/>
            <person name="Xu C."/>
            <person name="Ming R."/>
            <person name="Tang H."/>
            <person name="Guyot R."/>
            <person name="Kramer E.M."/>
            <person name="Hu Y."/>
            <person name="Yi X."/>
            <person name="Qi Y."/>
            <person name="Xu X."/>
            <person name="Gao Z."/>
            <person name="Pan H."/>
            <person name="Jian J."/>
            <person name="Tian Y."/>
            <person name="Yue Z."/>
            <person name="Xu Y."/>
        </authorList>
    </citation>
    <scope>NUCLEOTIDE SEQUENCE [LARGE SCALE GENOMIC DNA]</scope>
    <source>
        <strain evidence="12">cv. Dabenzi</strain>
    </source>
</reference>
<dbReference type="InterPro" id="IPR017930">
    <property type="entry name" value="Myb_dom"/>
</dbReference>
<accession>A0A218XKK2</accession>
<dbReference type="InterPro" id="IPR009057">
    <property type="entry name" value="Homeodomain-like_sf"/>
</dbReference>
<evidence type="ECO:0000256" key="7">
    <source>
        <dbReference type="ARBA" id="ARBA00023242"/>
    </source>
</evidence>
<evidence type="ECO:0000256" key="3">
    <source>
        <dbReference type="ARBA" id="ARBA00023015"/>
    </source>
</evidence>
<dbReference type="SUPFAM" id="SSF46689">
    <property type="entry name" value="Homeodomain-like"/>
    <property type="match status" value="1"/>
</dbReference>
<keyword evidence="6" id="KW-0804">Transcription</keyword>
<evidence type="ECO:0008006" key="13">
    <source>
        <dbReference type="Google" id="ProtNLM"/>
    </source>
</evidence>
<evidence type="ECO:0000256" key="5">
    <source>
        <dbReference type="ARBA" id="ARBA00023159"/>
    </source>
</evidence>
<keyword evidence="2" id="KW-0677">Repeat</keyword>
<comment type="subcellular location">
    <subcellularLocation>
        <location evidence="1">Nucleus</location>
    </subcellularLocation>
</comment>
<dbReference type="AlphaFoldDB" id="A0A218XKK2"/>
<dbReference type="PANTHER" id="PTHR47999">
    <property type="entry name" value="TRANSCRIPTION FACTOR MYB8-RELATED-RELATED"/>
    <property type="match status" value="1"/>
</dbReference>
<dbReference type="GO" id="GO:0003677">
    <property type="term" value="F:DNA binding"/>
    <property type="evidence" value="ECO:0007669"/>
    <property type="project" value="UniProtKB-KW"/>
</dbReference>
<evidence type="ECO:0000256" key="6">
    <source>
        <dbReference type="ARBA" id="ARBA00023163"/>
    </source>
</evidence>
<feature type="domain" description="HTH myb-type" evidence="10">
    <location>
        <begin position="137"/>
        <end position="191"/>
    </location>
</feature>
<dbReference type="EMBL" id="MTKT01001287">
    <property type="protein sequence ID" value="OWM84991.1"/>
    <property type="molecule type" value="Genomic_DNA"/>
</dbReference>
<dbReference type="FunFam" id="1.10.10.60:FF:000218">
    <property type="entry name" value="Myb transcription factor"/>
    <property type="match status" value="1"/>
</dbReference>
<keyword evidence="3" id="KW-0805">Transcription regulation</keyword>
<dbReference type="CDD" id="cd00167">
    <property type="entry name" value="SANT"/>
    <property type="match status" value="2"/>
</dbReference>
<dbReference type="SMR" id="A0A218XKK2"/>
<feature type="domain" description="Myb-like" evidence="9">
    <location>
        <begin position="135"/>
        <end position="187"/>
    </location>
</feature>
<keyword evidence="5" id="KW-0010">Activator</keyword>
<dbReference type="Gene3D" id="1.10.10.60">
    <property type="entry name" value="Homeodomain-like"/>
    <property type="match status" value="2"/>
</dbReference>
<sequence>MFLLQSLVCLDYLWQLRNSLRISKDSLNLQHVTAEICRRSKAYEEAWLHKSASLKAPQQKLPSQLLVFSFDVALRHNASYLAIACSDGRGNLIYAWSFQTQQTDPTIGEAEAALKAIRGPVNEELSAAMEEAASFRRVRKGAWTEEEDDLLRKCVDKYGQGEWRRVPLRAGLNRCRKSCRLRWLNYLSPNIKRGEFTEDEIDMIVRLHKLLGNRWTLIAGILSGRTANDVKNYWNTHMVRKKTVPNEEIHQRKTKTKTNIIIKPRPRTLSKDFGKAKPAGNTAAAASNNTIPQDHLDGNPPSMTPEDDTVWWESMILEEGVATPRCRGGAAGEPPPTSLWSLEGEKARDNEMSFDVDIWNALCADQEEMGII</sequence>
<dbReference type="GO" id="GO:0080090">
    <property type="term" value="P:regulation of primary metabolic process"/>
    <property type="evidence" value="ECO:0007669"/>
    <property type="project" value="UniProtKB-ARBA"/>
</dbReference>
<dbReference type="InterPro" id="IPR001005">
    <property type="entry name" value="SANT/Myb"/>
</dbReference>
<feature type="compositionally biased region" description="Low complexity" evidence="8">
    <location>
        <begin position="276"/>
        <end position="290"/>
    </location>
</feature>
<evidence type="ECO:0000256" key="2">
    <source>
        <dbReference type="ARBA" id="ARBA00022737"/>
    </source>
</evidence>
<dbReference type="PROSITE" id="PS50090">
    <property type="entry name" value="MYB_LIKE"/>
    <property type="match status" value="2"/>
</dbReference>
<proteinExistence type="predicted"/>
<feature type="domain" description="Myb-like" evidence="9">
    <location>
        <begin position="188"/>
        <end position="238"/>
    </location>
</feature>
<dbReference type="Proteomes" id="UP000197138">
    <property type="component" value="Unassembled WGS sequence"/>
</dbReference>
<organism evidence="11 12">
    <name type="scientific">Punica granatum</name>
    <name type="common">Pomegranate</name>
    <dbReference type="NCBI Taxonomy" id="22663"/>
    <lineage>
        <taxon>Eukaryota</taxon>
        <taxon>Viridiplantae</taxon>
        <taxon>Streptophyta</taxon>
        <taxon>Embryophyta</taxon>
        <taxon>Tracheophyta</taxon>
        <taxon>Spermatophyta</taxon>
        <taxon>Magnoliopsida</taxon>
        <taxon>eudicotyledons</taxon>
        <taxon>Gunneridae</taxon>
        <taxon>Pentapetalae</taxon>
        <taxon>rosids</taxon>
        <taxon>malvids</taxon>
        <taxon>Myrtales</taxon>
        <taxon>Lythraceae</taxon>
        <taxon>Punica</taxon>
    </lineage>
</organism>